<dbReference type="EMBL" id="MU266911">
    <property type="protein sequence ID" value="KAH7917873.1"/>
    <property type="molecule type" value="Genomic_DNA"/>
</dbReference>
<proteinExistence type="predicted"/>
<dbReference type="Proteomes" id="UP000790709">
    <property type="component" value="Unassembled WGS sequence"/>
</dbReference>
<evidence type="ECO:0000313" key="2">
    <source>
        <dbReference type="Proteomes" id="UP000790709"/>
    </source>
</evidence>
<reference evidence="1" key="1">
    <citation type="journal article" date="2021" name="New Phytol.">
        <title>Evolutionary innovations through gain and loss of genes in the ectomycorrhizal Boletales.</title>
        <authorList>
            <person name="Wu G."/>
            <person name="Miyauchi S."/>
            <person name="Morin E."/>
            <person name="Kuo A."/>
            <person name="Drula E."/>
            <person name="Varga T."/>
            <person name="Kohler A."/>
            <person name="Feng B."/>
            <person name="Cao Y."/>
            <person name="Lipzen A."/>
            <person name="Daum C."/>
            <person name="Hundley H."/>
            <person name="Pangilinan J."/>
            <person name="Johnson J."/>
            <person name="Barry K."/>
            <person name="LaButti K."/>
            <person name="Ng V."/>
            <person name="Ahrendt S."/>
            <person name="Min B."/>
            <person name="Choi I.G."/>
            <person name="Park H."/>
            <person name="Plett J.M."/>
            <person name="Magnuson J."/>
            <person name="Spatafora J.W."/>
            <person name="Nagy L.G."/>
            <person name="Henrissat B."/>
            <person name="Grigoriev I.V."/>
            <person name="Yang Z.L."/>
            <person name="Xu J."/>
            <person name="Martin F.M."/>
        </authorList>
    </citation>
    <scope>NUCLEOTIDE SEQUENCE</scope>
    <source>
        <strain evidence="1">KUC20120723A-06</strain>
    </source>
</reference>
<protein>
    <submittedName>
        <fullName evidence="1">SMAD/FHA domain-containing protein</fullName>
    </submittedName>
</protein>
<comment type="caution">
    <text evidence="1">The sequence shown here is derived from an EMBL/GenBank/DDBJ whole genome shotgun (WGS) entry which is preliminary data.</text>
</comment>
<organism evidence="1 2">
    <name type="scientific">Leucogyrophana mollusca</name>
    <dbReference type="NCBI Taxonomy" id="85980"/>
    <lineage>
        <taxon>Eukaryota</taxon>
        <taxon>Fungi</taxon>
        <taxon>Dikarya</taxon>
        <taxon>Basidiomycota</taxon>
        <taxon>Agaricomycotina</taxon>
        <taxon>Agaricomycetes</taxon>
        <taxon>Agaricomycetidae</taxon>
        <taxon>Boletales</taxon>
        <taxon>Boletales incertae sedis</taxon>
        <taxon>Leucogyrophana</taxon>
    </lineage>
</organism>
<keyword evidence="2" id="KW-1185">Reference proteome</keyword>
<gene>
    <name evidence="1" type="ORF">BV22DRAFT_1052134</name>
</gene>
<accession>A0ACB8AXW4</accession>
<evidence type="ECO:0000313" key="1">
    <source>
        <dbReference type="EMBL" id="KAH7917873.1"/>
    </source>
</evidence>
<sequence length="346" mass="38355">MQAPAQIPSSSKNLLPGDAAMSNSADVNAHLWGFLLPCSSTLRGNNFRKTPPDARIGRAPNINVVLPGVKVSKRHCKIMWDGKEDKHSIVTVTDFSSNGTWINGTKTGKDKTAILKDGSEIAFGLPGWPQSQPRSEEDYPKAFVREISILENLNHPTICQLKEVFLQDASTNLILKTKGLEERMARHITSQIADVMVVSRGYLFQYESTDLSFASTSTARVNPPIVKLAGFGLAYVVDKFTFLQTMCGTTGYVAPEVVVRENHEGYNRLVDSWSVGVIVFSMLTISSPLIEDDIQRDMKIRIAKRTIDWTSLEQAECSAGVRDSTRHLVDVDARMWMSLADAQKHL</sequence>
<name>A0ACB8AXW4_9AGAM</name>